<dbReference type="Proteomes" id="UP000643810">
    <property type="component" value="Unassembled WGS sequence"/>
</dbReference>
<gene>
    <name evidence="1" type="ORF">H8R94_04050</name>
</gene>
<dbReference type="RefSeq" id="WP_118535821.1">
    <property type="nucleotide sequence ID" value="NZ_JACOPG010000002.1"/>
</dbReference>
<accession>A0ABR7GEB4</accession>
<dbReference type="EMBL" id="JACOPG010000002">
    <property type="protein sequence ID" value="MBC5685781.1"/>
    <property type="molecule type" value="Genomic_DNA"/>
</dbReference>
<organism evidence="1 2">
    <name type="scientific">Roseburia lenta</name>
    <dbReference type="NCBI Taxonomy" id="2763061"/>
    <lineage>
        <taxon>Bacteria</taxon>
        <taxon>Bacillati</taxon>
        <taxon>Bacillota</taxon>
        <taxon>Clostridia</taxon>
        <taxon>Lachnospirales</taxon>
        <taxon>Lachnospiraceae</taxon>
        <taxon>Roseburia</taxon>
    </lineage>
</organism>
<name>A0ABR7GEB4_9FIRM</name>
<protein>
    <submittedName>
        <fullName evidence="1">Motility protein</fullName>
    </submittedName>
</protein>
<comment type="caution">
    <text evidence="1">The sequence shown here is derived from an EMBL/GenBank/DDBJ whole genome shotgun (WGS) entry which is preliminary data.</text>
</comment>
<evidence type="ECO:0000313" key="1">
    <source>
        <dbReference type="EMBL" id="MBC5685781.1"/>
    </source>
</evidence>
<keyword evidence="2" id="KW-1185">Reference proteome</keyword>
<proteinExistence type="predicted"/>
<evidence type="ECO:0000313" key="2">
    <source>
        <dbReference type="Proteomes" id="UP000643810"/>
    </source>
</evidence>
<sequence length="66" mass="6691">MNITPVSSGMISDTGALQQIGIAMLSKQLDTATSTGDLLAASLSSMPTPVSEASINGIGQNIDLRV</sequence>
<reference evidence="1 2" key="1">
    <citation type="submission" date="2020-08" db="EMBL/GenBank/DDBJ databases">
        <title>Genome public.</title>
        <authorList>
            <person name="Liu C."/>
            <person name="Sun Q."/>
        </authorList>
    </citation>
    <scope>NUCLEOTIDE SEQUENCE [LARGE SCALE GENOMIC DNA]</scope>
    <source>
        <strain evidence="1 2">NSJ-9</strain>
    </source>
</reference>